<dbReference type="Pfam" id="PF19956">
    <property type="entry name" value="EAD2"/>
    <property type="match status" value="1"/>
</dbReference>
<dbReference type="KEGG" id="sesp:BN6_61640"/>
<feature type="compositionally biased region" description="Pro residues" evidence="1">
    <location>
        <begin position="208"/>
        <end position="221"/>
    </location>
</feature>
<keyword evidence="4" id="KW-1185">Reference proteome</keyword>
<dbReference type="SUPFAM" id="SSF55073">
    <property type="entry name" value="Nucleotide cyclase"/>
    <property type="match status" value="1"/>
</dbReference>
<gene>
    <name evidence="3" type="ordered locus">BN6_61640</name>
</gene>
<dbReference type="InterPro" id="IPR029787">
    <property type="entry name" value="Nucleotide_cyclase"/>
</dbReference>
<dbReference type="PATRIC" id="fig|1179773.3.peg.6212"/>
<dbReference type="RefSeq" id="WP_015103527.1">
    <property type="nucleotide sequence ID" value="NC_019673.1"/>
</dbReference>
<dbReference type="STRING" id="1179773.BN6_61640"/>
<evidence type="ECO:0000313" key="4">
    <source>
        <dbReference type="Proteomes" id="UP000006281"/>
    </source>
</evidence>
<organism evidence="3 4">
    <name type="scientific">Saccharothrix espanaensis (strain ATCC 51144 / DSM 44229 / JCM 9112 / NBRC 15066 / NRRL 15764)</name>
    <dbReference type="NCBI Taxonomy" id="1179773"/>
    <lineage>
        <taxon>Bacteria</taxon>
        <taxon>Bacillati</taxon>
        <taxon>Actinomycetota</taxon>
        <taxon>Actinomycetes</taxon>
        <taxon>Pseudonocardiales</taxon>
        <taxon>Pseudonocardiaceae</taxon>
        <taxon>Saccharothrix</taxon>
    </lineage>
</organism>
<dbReference type="Gene3D" id="3.30.70.1230">
    <property type="entry name" value="Nucleotide cyclase"/>
    <property type="match status" value="1"/>
</dbReference>
<dbReference type="HOGENOM" id="CLU_068689_0_0_11"/>
<protein>
    <recommendedName>
        <fullName evidence="2">Effector-associated domain-containing protein</fullName>
    </recommendedName>
</protein>
<feature type="domain" description="Effector-associated" evidence="2">
    <location>
        <begin position="250"/>
        <end position="325"/>
    </location>
</feature>
<dbReference type="OrthoDB" id="3482507at2"/>
<dbReference type="InterPro" id="IPR045431">
    <property type="entry name" value="EAD2"/>
</dbReference>
<name>K0K527_SACES</name>
<proteinExistence type="predicted"/>
<dbReference type="AlphaFoldDB" id="K0K527"/>
<accession>K0K527</accession>
<evidence type="ECO:0000256" key="1">
    <source>
        <dbReference type="SAM" id="MobiDB-lite"/>
    </source>
</evidence>
<reference evidence="3 4" key="1">
    <citation type="journal article" date="2012" name="BMC Genomics">
        <title>Complete genome sequence of Saccharothrix espanaensis DSM 44229T and comparison to the other completely sequenced Pseudonocardiaceae.</title>
        <authorList>
            <person name="Strobel T."/>
            <person name="Al-Dilaimi A."/>
            <person name="Blom J."/>
            <person name="Gessner A."/>
            <person name="Kalinowski J."/>
            <person name="Luzhetska M."/>
            <person name="Puhler A."/>
            <person name="Szczepanowski R."/>
            <person name="Bechthold A."/>
            <person name="Ruckert C."/>
        </authorList>
    </citation>
    <scope>NUCLEOTIDE SEQUENCE [LARGE SCALE GENOMIC DNA]</scope>
    <source>
        <strain evidence="4">ATCC 51144 / DSM 44229 / JCM 9112 / NBRC 15066 / NRRL 15764</strain>
    </source>
</reference>
<feature type="region of interest" description="Disordered" evidence="1">
    <location>
        <begin position="188"/>
        <end position="244"/>
    </location>
</feature>
<sequence>MSVDSPPLHHTILAIDIERWGDPARTDGHRRIMHSGLFAAVRQAFADISVEWASCVFENTGDGMLVLIPATVSGGHLMDLLPSRITAAVRRHNDVSATEARMRLRIALHEGPVRVVPDGQISTAITVACRLLESAELRAAHRVSGEPVTIMVSDLFYRNAIHHDPATEPERYRRVAVTVKELTEHAWIRSPAATPRPLRLSEATEPSPAQPSPAQPSPPERAPAEPTRAVNGVVPPHRPADRPDPLDELVEALEAVPSMRDHHSRETVLDLLPAGISGDVPRNSRTRAFVVGLVLTCRKFEGGFDHLRVALGRVEGDTIPMRRVHLAIEPWVAL</sequence>
<dbReference type="BioCyc" id="SESP1179773:BN6_RS29665-MONOMER"/>
<dbReference type="EMBL" id="HE804045">
    <property type="protein sequence ID" value="CCH33416.1"/>
    <property type="molecule type" value="Genomic_DNA"/>
</dbReference>
<dbReference type="eggNOG" id="COG2114">
    <property type="taxonomic scope" value="Bacteria"/>
</dbReference>
<evidence type="ECO:0000313" key="3">
    <source>
        <dbReference type="EMBL" id="CCH33416.1"/>
    </source>
</evidence>
<evidence type="ECO:0000259" key="2">
    <source>
        <dbReference type="Pfam" id="PF19956"/>
    </source>
</evidence>
<dbReference type="Proteomes" id="UP000006281">
    <property type="component" value="Chromosome"/>
</dbReference>